<dbReference type="AlphaFoldDB" id="A0AB39IBW1"/>
<keyword evidence="1" id="KW-0472">Membrane</keyword>
<feature type="transmembrane region" description="Helical" evidence="1">
    <location>
        <begin position="225"/>
        <end position="246"/>
    </location>
</feature>
<dbReference type="EMBL" id="CP162670">
    <property type="protein sequence ID" value="XDL24686.1"/>
    <property type="molecule type" value="Genomic_DNA"/>
</dbReference>
<organism evidence="2">
    <name type="scientific">Dickeya oryzae</name>
    <dbReference type="NCBI Taxonomy" id="1240404"/>
    <lineage>
        <taxon>Bacteria</taxon>
        <taxon>Pseudomonadati</taxon>
        <taxon>Pseudomonadota</taxon>
        <taxon>Gammaproteobacteria</taxon>
        <taxon>Enterobacterales</taxon>
        <taxon>Pectobacteriaceae</taxon>
        <taxon>Dickeya</taxon>
    </lineage>
</organism>
<feature type="transmembrane region" description="Helical" evidence="1">
    <location>
        <begin position="158"/>
        <end position="177"/>
    </location>
</feature>
<keyword evidence="1" id="KW-0812">Transmembrane</keyword>
<dbReference type="GeneID" id="302580044"/>
<name>A0AB39IBW1_9GAMM</name>
<feature type="transmembrane region" description="Helical" evidence="1">
    <location>
        <begin position="297"/>
        <end position="320"/>
    </location>
</feature>
<evidence type="ECO:0000256" key="1">
    <source>
        <dbReference type="SAM" id="Phobius"/>
    </source>
</evidence>
<feature type="transmembrane region" description="Helical" evidence="1">
    <location>
        <begin position="332"/>
        <end position="354"/>
    </location>
</feature>
<sequence length="440" mass="49625">MKKCLIFGNNNDYILNFYKKIFPFCVSRFAPYIGFMIITIVMARYNREELAIFSYFTAMFALPITILSMPLAMIGNLVTSGQRDGKSGGAIFLSGMPLAIILSISGFFISWGIGKFFLDLYDKESYLVYICCVPFLIFNNYLFFFIESFISSGFIAKVKLFLSLLSSLLISLISFYLNDMKAVYVFWSFLFIEVSFFFFYGGVLLYKKIGFKLKDLNYKRTTSQLINFGSPIAIGLAGQKLVYFLLTQRLMGINPLYVSDLSVIMSVIGLISIPVGAFSQIHSLFVSERKLPEQYGFFKIGLFLILLICLFIMLLLSFFMKEVMMLYGNGALLNNTSVYISIFLLFITSSYMQLGMSHLRAINDTLIPQGVANIVLIILFLPIIWMPSFSSMNVPSFIIVQAACLFIICLFLFLRVKSKTLSQGGCHNGSFGGRSIGGES</sequence>
<evidence type="ECO:0000313" key="2">
    <source>
        <dbReference type="EMBL" id="XDL14742.1"/>
    </source>
</evidence>
<feature type="transmembrane region" description="Helical" evidence="1">
    <location>
        <begin position="55"/>
        <end position="78"/>
    </location>
</feature>
<feature type="transmembrane region" description="Helical" evidence="1">
    <location>
        <begin position="126"/>
        <end position="146"/>
    </location>
</feature>
<dbReference type="RefSeq" id="WP_226092787.1">
    <property type="nucleotide sequence ID" value="NZ_CP162411.1"/>
</dbReference>
<evidence type="ECO:0008006" key="4">
    <source>
        <dbReference type="Google" id="ProtNLM"/>
    </source>
</evidence>
<feature type="transmembrane region" description="Helical" evidence="1">
    <location>
        <begin position="183"/>
        <end position="205"/>
    </location>
</feature>
<feature type="transmembrane region" description="Helical" evidence="1">
    <location>
        <begin position="397"/>
        <end position="414"/>
    </location>
</feature>
<dbReference type="EMBL" id="CP162411">
    <property type="protein sequence ID" value="XDL14742.1"/>
    <property type="molecule type" value="Genomic_DNA"/>
</dbReference>
<proteinExistence type="predicted"/>
<feature type="transmembrane region" description="Helical" evidence="1">
    <location>
        <begin position="21"/>
        <end position="43"/>
    </location>
</feature>
<gene>
    <name evidence="2" type="ORF">LF923_0000140</name>
    <name evidence="3" type="ORF">LF929_000180</name>
</gene>
<keyword evidence="1" id="KW-1133">Transmembrane helix</keyword>
<evidence type="ECO:0000313" key="3">
    <source>
        <dbReference type="EMBL" id="XDL24686.1"/>
    </source>
</evidence>
<protein>
    <recommendedName>
        <fullName evidence="4">Polysaccharide biosynthesis protein</fullName>
    </recommendedName>
</protein>
<reference evidence="2" key="1">
    <citation type="submission" date="2024-07" db="EMBL/GenBank/DDBJ databases">
        <authorList>
            <person name="Pedron J."/>
        </authorList>
    </citation>
    <scope>NUCLEOTIDE SEQUENCE</scope>
    <source>
        <strain evidence="3">A003-S1-M15</strain>
        <strain evidence="2">A642-S2-A17</strain>
    </source>
</reference>
<feature type="transmembrane region" description="Helical" evidence="1">
    <location>
        <begin position="90"/>
        <end position="114"/>
    </location>
</feature>
<accession>A0AB39IBW1</accession>
<feature type="transmembrane region" description="Helical" evidence="1">
    <location>
        <begin position="261"/>
        <end position="285"/>
    </location>
</feature>
<feature type="transmembrane region" description="Helical" evidence="1">
    <location>
        <begin position="366"/>
        <end position="385"/>
    </location>
</feature>